<name>A0A1A6ARJ5_9CLOT</name>
<organism evidence="1 2">
    <name type="scientific">Clostridium ragsdalei P11</name>
    <dbReference type="NCBI Taxonomy" id="1353534"/>
    <lineage>
        <taxon>Bacteria</taxon>
        <taxon>Bacillati</taxon>
        <taxon>Bacillota</taxon>
        <taxon>Clostridia</taxon>
        <taxon>Eubacteriales</taxon>
        <taxon>Clostridiaceae</taxon>
        <taxon>Clostridium</taxon>
    </lineage>
</organism>
<evidence type="ECO:0000313" key="2">
    <source>
        <dbReference type="Proteomes" id="UP000093954"/>
    </source>
</evidence>
<reference evidence="1 2" key="1">
    <citation type="journal article" date="2012" name="Front. Microbiol.">
        <title>Draft Genome Sequence of the Virulent Strain 01-B526 of the Fish Pathogen Aeromonas salmonicida.</title>
        <authorList>
            <person name="Charette S.J."/>
            <person name="Brochu F."/>
            <person name="Boyle B."/>
            <person name="Filion G."/>
            <person name="Tanaka K.H."/>
            <person name="Derome N."/>
        </authorList>
    </citation>
    <scope>NUCLEOTIDE SEQUENCE [LARGE SCALE GENOMIC DNA]</scope>
    <source>
        <strain evidence="1 2">P11</strain>
    </source>
</reference>
<keyword evidence="2" id="KW-1185">Reference proteome</keyword>
<dbReference type="AlphaFoldDB" id="A0A1A6ARJ5"/>
<dbReference type="PATRIC" id="fig|1353534.3.peg.2425"/>
<comment type="caution">
    <text evidence="1">The sequence shown here is derived from an EMBL/GenBank/DDBJ whole genome shotgun (WGS) entry which is preliminary data.</text>
</comment>
<dbReference type="Proteomes" id="UP000093954">
    <property type="component" value="Unassembled WGS sequence"/>
</dbReference>
<proteinExistence type="predicted"/>
<accession>A0A1A6ARJ5</accession>
<evidence type="ECO:0000313" key="1">
    <source>
        <dbReference type="EMBL" id="OBR92682.1"/>
    </source>
</evidence>
<gene>
    <name evidence="1" type="ORF">CLRAG_23880</name>
</gene>
<sequence length="178" mass="20382">MIVDKFETPAGSFKVYKNSKICPFSIEESAYNTFWLNGNKTLHPEGCYKISLDLTLFSVGDIISCELDNGEMVNDGGGENTLNIVGEIGDYTIGIGAPDSDSIEEGYSQDELPKDMNHTQYELPYDTIDITKRGYIFKIKDTPSEYRDRNFRKYIELSLVWEKKEKDYSWEIVSYLTC</sequence>
<dbReference type="EMBL" id="LROS01000023">
    <property type="protein sequence ID" value="OBR92682.1"/>
    <property type="molecule type" value="Genomic_DNA"/>
</dbReference>
<dbReference type="RefSeq" id="WP_065078604.1">
    <property type="nucleotide sequence ID" value="NZ_LROS01000023.1"/>
</dbReference>
<protein>
    <submittedName>
        <fullName evidence="1">Uncharacterized protein</fullName>
    </submittedName>
</protein>